<sequence length="462" mass="50479">MYSLLTFSTALAEIRFGYGLSPRTAAPVSVADMLARLSGPDLNARAFPIPDLKAAGALSAERRRLLRAQKAQAGQAGYEAATAAVNAQLKQMNQTRRRWAGQVMLRRIAGQDGFRERLVAFWGDHFTALGKNQALRHWATPYVQTDLRPLVTGRFADLLTAAVMHPLMLHYLDQSRSVGPDSPAAQQLGLGLNENLAREVLELHTLGVDGPYAQQDVRQLAALFTGLGFRVKGRRVFQPNRAQPGAEVVLGQSYGPEPGLAPIRAALEDLARHPATARHLARKLAVHFISDTPPEPLITALETAYLDHDTALFPVYEALLQHPDAWGAQLRNVKPPLDFITSALRALDVGAADLSRLGDKGLRQLFDLPLRALGQTWERPDGPDGWPEEDTAWLTPPGLAIRLRWAMAAPVRLIDQLPDPSSFADTALGPFVEGRLRFAAAAAETRKDGIGLVLMSPAFNRR</sequence>
<dbReference type="STRING" id="928856.SAMN04488049_106162"/>
<dbReference type="RefSeq" id="WP_235811398.1">
    <property type="nucleotide sequence ID" value="NZ_CYSD01000015.1"/>
</dbReference>
<organism evidence="1 2">
    <name type="scientific">Tritonibacter multivorans</name>
    <dbReference type="NCBI Taxonomy" id="928856"/>
    <lineage>
        <taxon>Bacteria</taxon>
        <taxon>Pseudomonadati</taxon>
        <taxon>Pseudomonadota</taxon>
        <taxon>Alphaproteobacteria</taxon>
        <taxon>Rhodobacterales</taxon>
        <taxon>Paracoccaceae</taxon>
        <taxon>Tritonibacter</taxon>
    </lineage>
</organism>
<name>A0A0P1G4M2_9RHOB</name>
<dbReference type="AlphaFoldDB" id="A0A0P1G4M2"/>
<evidence type="ECO:0000313" key="1">
    <source>
        <dbReference type="EMBL" id="CUH76757.1"/>
    </source>
</evidence>
<accession>A0A0P1G4M2</accession>
<dbReference type="InterPro" id="IPR014917">
    <property type="entry name" value="DUF1800"/>
</dbReference>
<dbReference type="EMBL" id="CYSD01000015">
    <property type="protein sequence ID" value="CUH76757.1"/>
    <property type="molecule type" value="Genomic_DNA"/>
</dbReference>
<evidence type="ECO:0000313" key="2">
    <source>
        <dbReference type="Proteomes" id="UP000052022"/>
    </source>
</evidence>
<dbReference type="Pfam" id="PF08811">
    <property type="entry name" value="DUF1800"/>
    <property type="match status" value="1"/>
</dbReference>
<proteinExistence type="predicted"/>
<gene>
    <name evidence="1" type="ORF">TRM7557_01044</name>
</gene>
<dbReference type="Proteomes" id="UP000052022">
    <property type="component" value="Unassembled WGS sequence"/>
</dbReference>
<reference evidence="1 2" key="1">
    <citation type="submission" date="2015-09" db="EMBL/GenBank/DDBJ databases">
        <authorList>
            <consortium name="Swine Surveillance"/>
        </authorList>
    </citation>
    <scope>NUCLEOTIDE SEQUENCE [LARGE SCALE GENOMIC DNA]</scope>
    <source>
        <strain evidence="1 2">CECT 7557</strain>
    </source>
</reference>
<protein>
    <recommendedName>
        <fullName evidence="3">DUF1800 domain-containing protein</fullName>
    </recommendedName>
</protein>
<evidence type="ECO:0008006" key="3">
    <source>
        <dbReference type="Google" id="ProtNLM"/>
    </source>
</evidence>
<keyword evidence="2" id="KW-1185">Reference proteome</keyword>